<sequence>MQSTHSPHTEPNFHTWPSQHDKTRLTYKLGQRDSGPAPLVLTIIRIAFIITYFPSRAKHMTLNNNMANRGPERQTINHQEPYLAQPFDAVL</sequence>
<evidence type="ECO:0000313" key="4">
    <source>
        <dbReference type="Proteomes" id="UP000324222"/>
    </source>
</evidence>
<evidence type="ECO:0000256" key="1">
    <source>
        <dbReference type="SAM" id="MobiDB-lite"/>
    </source>
</evidence>
<dbReference type="EMBL" id="VSRR010004046">
    <property type="protein sequence ID" value="MPC38362.1"/>
    <property type="molecule type" value="Genomic_DNA"/>
</dbReference>
<dbReference type="AlphaFoldDB" id="A0A5B7EVW7"/>
<gene>
    <name evidence="3" type="ORF">E2C01_031868</name>
</gene>
<keyword evidence="2" id="KW-0472">Membrane</keyword>
<keyword evidence="4" id="KW-1185">Reference proteome</keyword>
<feature type="transmembrane region" description="Helical" evidence="2">
    <location>
        <begin position="35"/>
        <end position="53"/>
    </location>
</feature>
<proteinExistence type="predicted"/>
<reference evidence="3 4" key="1">
    <citation type="submission" date="2019-05" db="EMBL/GenBank/DDBJ databases">
        <title>Another draft genome of Portunus trituberculatus and its Hox gene families provides insights of decapod evolution.</title>
        <authorList>
            <person name="Jeong J.-H."/>
            <person name="Song I."/>
            <person name="Kim S."/>
            <person name="Choi T."/>
            <person name="Kim D."/>
            <person name="Ryu S."/>
            <person name="Kim W."/>
        </authorList>
    </citation>
    <scope>NUCLEOTIDE SEQUENCE [LARGE SCALE GENOMIC DNA]</scope>
    <source>
        <tissue evidence="3">Muscle</tissue>
    </source>
</reference>
<protein>
    <submittedName>
        <fullName evidence="3">Uncharacterized protein</fullName>
    </submittedName>
</protein>
<feature type="region of interest" description="Disordered" evidence="1">
    <location>
        <begin position="1"/>
        <end position="22"/>
    </location>
</feature>
<keyword evidence="2" id="KW-0812">Transmembrane</keyword>
<keyword evidence="2" id="KW-1133">Transmembrane helix</keyword>
<comment type="caution">
    <text evidence="3">The sequence shown here is derived from an EMBL/GenBank/DDBJ whole genome shotgun (WGS) entry which is preliminary data.</text>
</comment>
<organism evidence="3 4">
    <name type="scientific">Portunus trituberculatus</name>
    <name type="common">Swimming crab</name>
    <name type="synonym">Neptunus trituberculatus</name>
    <dbReference type="NCBI Taxonomy" id="210409"/>
    <lineage>
        <taxon>Eukaryota</taxon>
        <taxon>Metazoa</taxon>
        <taxon>Ecdysozoa</taxon>
        <taxon>Arthropoda</taxon>
        <taxon>Crustacea</taxon>
        <taxon>Multicrustacea</taxon>
        <taxon>Malacostraca</taxon>
        <taxon>Eumalacostraca</taxon>
        <taxon>Eucarida</taxon>
        <taxon>Decapoda</taxon>
        <taxon>Pleocyemata</taxon>
        <taxon>Brachyura</taxon>
        <taxon>Eubrachyura</taxon>
        <taxon>Portunoidea</taxon>
        <taxon>Portunidae</taxon>
        <taxon>Portuninae</taxon>
        <taxon>Portunus</taxon>
    </lineage>
</organism>
<evidence type="ECO:0000313" key="3">
    <source>
        <dbReference type="EMBL" id="MPC38362.1"/>
    </source>
</evidence>
<dbReference type="Proteomes" id="UP000324222">
    <property type="component" value="Unassembled WGS sequence"/>
</dbReference>
<accession>A0A5B7EVW7</accession>
<evidence type="ECO:0000256" key="2">
    <source>
        <dbReference type="SAM" id="Phobius"/>
    </source>
</evidence>
<name>A0A5B7EVW7_PORTR</name>